<evidence type="ECO:0000313" key="6">
    <source>
        <dbReference type="EMBL" id="SFK50504.1"/>
    </source>
</evidence>
<dbReference type="GO" id="GO:0000976">
    <property type="term" value="F:transcription cis-regulatory region binding"/>
    <property type="evidence" value="ECO:0007669"/>
    <property type="project" value="TreeGrafter"/>
</dbReference>
<evidence type="ECO:0000256" key="4">
    <source>
        <dbReference type="PROSITE-ProRule" id="PRU00335"/>
    </source>
</evidence>
<proteinExistence type="predicted"/>
<keyword evidence="1" id="KW-0805">Transcription regulation</keyword>
<dbReference type="InterPro" id="IPR001647">
    <property type="entry name" value="HTH_TetR"/>
</dbReference>
<evidence type="ECO:0000256" key="3">
    <source>
        <dbReference type="ARBA" id="ARBA00023163"/>
    </source>
</evidence>
<reference evidence="7" key="1">
    <citation type="submission" date="2016-10" db="EMBL/GenBank/DDBJ databases">
        <authorList>
            <person name="Varghese N."/>
            <person name="Submissions S."/>
        </authorList>
    </citation>
    <scope>NUCLEOTIDE SEQUENCE [LARGE SCALE GENOMIC DNA]</scope>
    <source>
        <strain evidence="7">CGMCC 4.2126</strain>
    </source>
</reference>
<feature type="DNA-binding region" description="H-T-H motif" evidence="4">
    <location>
        <begin position="45"/>
        <end position="64"/>
    </location>
</feature>
<dbReference type="SUPFAM" id="SSF46689">
    <property type="entry name" value="Homeodomain-like"/>
    <property type="match status" value="1"/>
</dbReference>
<dbReference type="InterPro" id="IPR050109">
    <property type="entry name" value="HTH-type_TetR-like_transc_reg"/>
</dbReference>
<dbReference type="Pfam" id="PF00440">
    <property type="entry name" value="TetR_N"/>
    <property type="match status" value="1"/>
</dbReference>
<evidence type="ECO:0000313" key="7">
    <source>
        <dbReference type="Proteomes" id="UP000199111"/>
    </source>
</evidence>
<dbReference type="EMBL" id="FOQY01000027">
    <property type="protein sequence ID" value="SFK50504.1"/>
    <property type="molecule type" value="Genomic_DNA"/>
</dbReference>
<evidence type="ECO:0000256" key="1">
    <source>
        <dbReference type="ARBA" id="ARBA00023015"/>
    </source>
</evidence>
<feature type="domain" description="HTH tetR-type" evidence="5">
    <location>
        <begin position="22"/>
        <end position="82"/>
    </location>
</feature>
<keyword evidence="7" id="KW-1185">Reference proteome</keyword>
<evidence type="ECO:0000259" key="5">
    <source>
        <dbReference type="PROSITE" id="PS50977"/>
    </source>
</evidence>
<dbReference type="RefSeq" id="WP_093890316.1">
    <property type="nucleotide sequence ID" value="NZ_FOQY01000027.1"/>
</dbReference>
<dbReference type="PANTHER" id="PTHR30055:SF234">
    <property type="entry name" value="HTH-TYPE TRANSCRIPTIONAL REGULATOR BETI"/>
    <property type="match status" value="1"/>
</dbReference>
<dbReference type="InterPro" id="IPR009057">
    <property type="entry name" value="Homeodomain-like_sf"/>
</dbReference>
<dbReference type="Proteomes" id="UP000199111">
    <property type="component" value="Unassembled WGS sequence"/>
</dbReference>
<keyword evidence="3" id="KW-0804">Transcription</keyword>
<keyword evidence="2 4" id="KW-0238">DNA-binding</keyword>
<dbReference type="PANTHER" id="PTHR30055">
    <property type="entry name" value="HTH-TYPE TRANSCRIPTIONAL REGULATOR RUTR"/>
    <property type="match status" value="1"/>
</dbReference>
<dbReference type="Gene3D" id="1.10.357.10">
    <property type="entry name" value="Tetracycline Repressor, domain 2"/>
    <property type="match status" value="1"/>
</dbReference>
<dbReference type="GO" id="GO:0003700">
    <property type="term" value="F:DNA-binding transcription factor activity"/>
    <property type="evidence" value="ECO:0007669"/>
    <property type="project" value="TreeGrafter"/>
</dbReference>
<sequence>MTADDKRVKRRYDTSLRHATAGRTRQAILDAATALFLERGYATTTMAAIARSAGVNTDTVYASVGAKPALFRLLVEAAISGEDHAVPALERDYVRDIRAQPDAARKLAGYAAAMSRIHARLGPLFGVLQTAAPASPELAELWHEIAERRAANMRLLAADLAATGRLRVEVEEAADVIWATNSPELYLLLVRDRRWTHEHYERWLADSWCRLLLA</sequence>
<accession>A0A1I4A2B7</accession>
<protein>
    <submittedName>
        <fullName evidence="6">Transcriptional regulator, TetR family</fullName>
    </submittedName>
</protein>
<gene>
    <name evidence="6" type="ORF">SAMN05216275_12716</name>
</gene>
<dbReference type="PROSITE" id="PS50977">
    <property type="entry name" value="HTH_TETR_2"/>
    <property type="match status" value="1"/>
</dbReference>
<name>A0A1I4A2B7_9ACTN</name>
<dbReference type="AlphaFoldDB" id="A0A1I4A2B7"/>
<organism evidence="6 7">
    <name type="scientific">Streptosporangium canum</name>
    <dbReference type="NCBI Taxonomy" id="324952"/>
    <lineage>
        <taxon>Bacteria</taxon>
        <taxon>Bacillati</taxon>
        <taxon>Actinomycetota</taxon>
        <taxon>Actinomycetes</taxon>
        <taxon>Streptosporangiales</taxon>
        <taxon>Streptosporangiaceae</taxon>
        <taxon>Streptosporangium</taxon>
    </lineage>
</organism>
<evidence type="ECO:0000256" key="2">
    <source>
        <dbReference type="ARBA" id="ARBA00023125"/>
    </source>
</evidence>
<dbReference type="PRINTS" id="PR00455">
    <property type="entry name" value="HTHTETR"/>
</dbReference>
<dbReference type="GeneID" id="96301707"/>